<dbReference type="EMBL" id="JALKFT010000009">
    <property type="protein sequence ID" value="MCK9876339.1"/>
    <property type="molecule type" value="Genomic_DNA"/>
</dbReference>
<dbReference type="InterPro" id="IPR003593">
    <property type="entry name" value="AAA+_ATPase"/>
</dbReference>
<sequence length="396" mass="41830">MTSASPVGPTHSRAGPTRPTAGHRPTLGSRRAATSARSEAAIWTRGLTRDHGTRRAVDRLDLQVPRGALSGFVGPNGAGKSTTLRMLLGLIRPSAGRGYVLGQPISRPDRYLHRVGAMIEGPTFHPGLSGRRNLDQLATLRGLGAHGGGGSAGRRRRVTQVLDQVGLAARGDDRFSTYSLGMKQRLGIAAALLPRPSLLILDEPTNGLDPAGIREIRTLLGQLAATGMTVFVSSHLLTEVEQICDHLVMINNGRMLFQGHVTDLLAAEDPRIHLVPEHGDDARRLAGMINNVGLPVELDLRLDMPDAAGPSTHQPVVTVHGPEGLAADLNRMAMGAGIALRSLRTQRPNLEETFLRVTGEIDGDLVRTGSLGHLPDGSVPSAGVGLDPAHSRGGAT</sequence>
<dbReference type="SUPFAM" id="SSF52540">
    <property type="entry name" value="P-loop containing nucleoside triphosphate hydrolases"/>
    <property type="match status" value="1"/>
</dbReference>
<dbReference type="PANTHER" id="PTHR43335">
    <property type="entry name" value="ABC TRANSPORTER, ATP-BINDING PROTEIN"/>
    <property type="match status" value="1"/>
</dbReference>
<comment type="similarity">
    <text evidence="1">Belongs to the ABC transporter superfamily.</text>
</comment>
<evidence type="ECO:0000256" key="3">
    <source>
        <dbReference type="ARBA" id="ARBA00022741"/>
    </source>
</evidence>
<evidence type="ECO:0000256" key="1">
    <source>
        <dbReference type="ARBA" id="ARBA00005417"/>
    </source>
</evidence>
<accession>A0ABT0JYG2</accession>
<comment type="caution">
    <text evidence="7">The sequence shown here is derived from an EMBL/GenBank/DDBJ whole genome shotgun (WGS) entry which is preliminary data.</text>
</comment>
<dbReference type="GO" id="GO:0005524">
    <property type="term" value="F:ATP binding"/>
    <property type="evidence" value="ECO:0007669"/>
    <property type="project" value="UniProtKB-KW"/>
</dbReference>
<dbReference type="Gene3D" id="3.40.50.300">
    <property type="entry name" value="P-loop containing nucleotide triphosphate hydrolases"/>
    <property type="match status" value="1"/>
</dbReference>
<keyword evidence="8" id="KW-1185">Reference proteome</keyword>
<dbReference type="InterPro" id="IPR003439">
    <property type="entry name" value="ABC_transporter-like_ATP-bd"/>
</dbReference>
<dbReference type="PANTHER" id="PTHR43335:SF4">
    <property type="entry name" value="ABC TRANSPORTER, ATP-BINDING PROTEIN"/>
    <property type="match status" value="1"/>
</dbReference>
<feature type="compositionally biased region" description="Low complexity" evidence="5">
    <location>
        <begin position="29"/>
        <end position="38"/>
    </location>
</feature>
<reference evidence="7 8" key="1">
    <citation type="submission" date="2022-04" db="EMBL/GenBank/DDBJ databases">
        <title>Genome diversity in the genus Frankia.</title>
        <authorList>
            <person name="Carlos-Shanley C."/>
            <person name="Hahn D."/>
        </authorList>
    </citation>
    <scope>NUCLEOTIDE SEQUENCE [LARGE SCALE GENOMIC DNA]</scope>
    <source>
        <strain evidence="7 8">Ag45/Mut15</strain>
    </source>
</reference>
<evidence type="ECO:0000313" key="7">
    <source>
        <dbReference type="EMBL" id="MCK9876339.1"/>
    </source>
</evidence>
<dbReference type="InterPro" id="IPR017871">
    <property type="entry name" value="ABC_transporter-like_CS"/>
</dbReference>
<organism evidence="7 8">
    <name type="scientific">Frankia umida</name>
    <dbReference type="NCBI Taxonomy" id="573489"/>
    <lineage>
        <taxon>Bacteria</taxon>
        <taxon>Bacillati</taxon>
        <taxon>Actinomycetota</taxon>
        <taxon>Actinomycetes</taxon>
        <taxon>Frankiales</taxon>
        <taxon>Frankiaceae</taxon>
        <taxon>Frankia</taxon>
    </lineage>
</organism>
<dbReference type="Pfam" id="PF00005">
    <property type="entry name" value="ABC_tran"/>
    <property type="match status" value="1"/>
</dbReference>
<keyword evidence="2" id="KW-0813">Transport</keyword>
<evidence type="ECO:0000256" key="2">
    <source>
        <dbReference type="ARBA" id="ARBA00022448"/>
    </source>
</evidence>
<dbReference type="RefSeq" id="WP_248810739.1">
    <property type="nucleotide sequence ID" value="NZ_JALKFT010000009.1"/>
</dbReference>
<name>A0ABT0JYG2_9ACTN</name>
<proteinExistence type="inferred from homology"/>
<evidence type="ECO:0000259" key="6">
    <source>
        <dbReference type="PROSITE" id="PS50893"/>
    </source>
</evidence>
<feature type="domain" description="ABC transporter" evidence="6">
    <location>
        <begin position="42"/>
        <end position="277"/>
    </location>
</feature>
<keyword evidence="4 7" id="KW-0067">ATP-binding</keyword>
<dbReference type="PROSITE" id="PS50893">
    <property type="entry name" value="ABC_TRANSPORTER_2"/>
    <property type="match status" value="1"/>
</dbReference>
<evidence type="ECO:0000256" key="4">
    <source>
        <dbReference type="ARBA" id="ARBA00022840"/>
    </source>
</evidence>
<dbReference type="SMART" id="SM00382">
    <property type="entry name" value="AAA"/>
    <property type="match status" value="1"/>
</dbReference>
<evidence type="ECO:0000313" key="8">
    <source>
        <dbReference type="Proteomes" id="UP001201873"/>
    </source>
</evidence>
<keyword evidence="3" id="KW-0547">Nucleotide-binding</keyword>
<dbReference type="InterPro" id="IPR027417">
    <property type="entry name" value="P-loop_NTPase"/>
</dbReference>
<dbReference type="PROSITE" id="PS00211">
    <property type="entry name" value="ABC_TRANSPORTER_1"/>
    <property type="match status" value="1"/>
</dbReference>
<feature type="region of interest" description="Disordered" evidence="5">
    <location>
        <begin position="372"/>
        <end position="396"/>
    </location>
</feature>
<dbReference type="Proteomes" id="UP001201873">
    <property type="component" value="Unassembled WGS sequence"/>
</dbReference>
<gene>
    <name evidence="7" type="ORF">MXD59_11225</name>
</gene>
<feature type="region of interest" description="Disordered" evidence="5">
    <location>
        <begin position="1"/>
        <end position="38"/>
    </location>
</feature>
<evidence type="ECO:0000256" key="5">
    <source>
        <dbReference type="SAM" id="MobiDB-lite"/>
    </source>
</evidence>
<protein>
    <submittedName>
        <fullName evidence="7">ATP-binding cassette domain-containing protein</fullName>
    </submittedName>
</protein>